<accession>A0AAW5F749</accession>
<evidence type="ECO:0000313" key="3">
    <source>
        <dbReference type="Proteomes" id="UP001203136"/>
    </source>
</evidence>
<sequence length="120" mass="13758">MADTLKKILTEYGVDMKKTMERFVGDEDLYAECLTKFLSDSSWPLLKNAYEHKEYKEMFEYAHTLKGVTGNLGLTPLYNAVSDMVGALRFEQYEKVDGLYELVEAELSRLLRVLGQSGEE</sequence>
<feature type="domain" description="HPt" evidence="1">
    <location>
        <begin position="46"/>
        <end position="110"/>
    </location>
</feature>
<dbReference type="AlphaFoldDB" id="A0AAW5F749"/>
<protein>
    <submittedName>
        <fullName evidence="2">Hpt domain-containing protein</fullName>
    </submittedName>
</protein>
<dbReference type="EMBL" id="JAINVB010000001">
    <property type="protein sequence ID" value="MCK0087662.1"/>
    <property type="molecule type" value="Genomic_DNA"/>
</dbReference>
<evidence type="ECO:0000313" key="2">
    <source>
        <dbReference type="EMBL" id="MCK0087662.1"/>
    </source>
</evidence>
<dbReference type="GO" id="GO:0000160">
    <property type="term" value="P:phosphorelay signal transduction system"/>
    <property type="evidence" value="ECO:0007669"/>
    <property type="project" value="InterPro"/>
</dbReference>
<dbReference type="InterPro" id="IPR008207">
    <property type="entry name" value="Sig_transdc_His_kin_Hpt_dom"/>
</dbReference>
<dbReference type="Proteomes" id="UP001203136">
    <property type="component" value="Unassembled WGS sequence"/>
</dbReference>
<comment type="caution">
    <text evidence="2">The sequence shown here is derived from an EMBL/GenBank/DDBJ whole genome shotgun (WGS) entry which is preliminary data.</text>
</comment>
<dbReference type="RefSeq" id="WP_247213281.1">
    <property type="nucleotide sequence ID" value="NZ_CP125623.1"/>
</dbReference>
<gene>
    <name evidence="2" type="ORF">K5I21_17635</name>
</gene>
<dbReference type="SUPFAM" id="SSF47226">
    <property type="entry name" value="Histidine-containing phosphotransfer domain, HPT domain"/>
    <property type="match status" value="1"/>
</dbReference>
<dbReference type="InterPro" id="IPR036641">
    <property type="entry name" value="HPT_dom_sf"/>
</dbReference>
<organism evidence="2 3">
    <name type="scientific">Clostridium symbiosum</name>
    <name type="common">Bacteroides symbiosus</name>
    <dbReference type="NCBI Taxonomy" id="1512"/>
    <lineage>
        <taxon>Bacteria</taxon>
        <taxon>Bacillati</taxon>
        <taxon>Bacillota</taxon>
        <taxon>Clostridia</taxon>
        <taxon>Lachnospirales</taxon>
        <taxon>Lachnospiraceae</taxon>
        <taxon>Otoolea</taxon>
    </lineage>
</organism>
<name>A0AAW5F749_CLOSY</name>
<dbReference type="Pfam" id="PF01627">
    <property type="entry name" value="Hpt"/>
    <property type="match status" value="1"/>
</dbReference>
<dbReference type="Gene3D" id="1.20.120.160">
    <property type="entry name" value="HPT domain"/>
    <property type="match status" value="1"/>
</dbReference>
<reference evidence="2" key="1">
    <citation type="journal article" date="2022" name="Cell Host Microbe">
        <title>Colonization of the live biotherapeutic product VE303 and modulation of the microbiota and metabolites in healthy volunteers.</title>
        <authorList>
            <person name="Dsouza M."/>
            <person name="Menon R."/>
            <person name="Crossette E."/>
            <person name="Bhattarai S.K."/>
            <person name="Schneider J."/>
            <person name="Kim Y.G."/>
            <person name="Reddy S."/>
            <person name="Caballero S."/>
            <person name="Felix C."/>
            <person name="Cornacchione L."/>
            <person name="Hendrickson J."/>
            <person name="Watson A.R."/>
            <person name="Minot S.S."/>
            <person name="Greenfield N."/>
            <person name="Schopf L."/>
            <person name="Szabady R."/>
            <person name="Patarroyo J."/>
            <person name="Smith W."/>
            <person name="Harrison P."/>
            <person name="Kuijper E.J."/>
            <person name="Kelly C.P."/>
            <person name="Olle B."/>
            <person name="Bobilev D."/>
            <person name="Silber J.L."/>
            <person name="Bucci V."/>
            <person name="Roberts B."/>
            <person name="Faith J."/>
            <person name="Norman J.M."/>
        </authorList>
    </citation>
    <scope>NUCLEOTIDE SEQUENCE</scope>
    <source>
        <strain evidence="2">VE303-04</strain>
    </source>
</reference>
<proteinExistence type="predicted"/>
<evidence type="ECO:0000259" key="1">
    <source>
        <dbReference type="Pfam" id="PF01627"/>
    </source>
</evidence>